<keyword evidence="3" id="KW-1185">Reference proteome</keyword>
<sequence length="264" mass="27750">MLEAVVNSLVQTGPIGKLITFQIPTEYLDLVRSGRLELLFDDPTTGAGDGFAIDFVKLLLNPGAFASTGIIAGVVTDAETGDPIEGAQVEVLGGSQAQTEMDGHYTLKSVPAGLVSVKASMTEYLDQIKVIDLVVGQTQVIDFALESDPLSDRDEDGVPDVEDNCPLAYNPDQADADSDDIGDVCDSEGTDICAVATFNVPNGDRDGDFVYRSEAGIRAAQVNILDGAKVTFEAGTDVILSPGFRVASGGRLEARITSVECSLN</sequence>
<reference evidence="2 3" key="1">
    <citation type="submission" date="2019-11" db="EMBL/GenBank/DDBJ databases">
        <title>Whole-genome sequence of the anaerobic purple sulfur bacterium Allochromatium palmeri DSM 15591.</title>
        <authorList>
            <person name="Kyndt J.A."/>
            <person name="Meyer T.E."/>
        </authorList>
    </citation>
    <scope>NUCLEOTIDE SEQUENCE [LARGE SCALE GENOMIC DNA]</scope>
    <source>
        <strain evidence="2 3">DSM 15591</strain>
    </source>
</reference>
<proteinExistence type="predicted"/>
<dbReference type="SUPFAM" id="SSF49464">
    <property type="entry name" value="Carboxypeptidase regulatory domain-like"/>
    <property type="match status" value="1"/>
</dbReference>
<dbReference type="GO" id="GO:0007155">
    <property type="term" value="P:cell adhesion"/>
    <property type="evidence" value="ECO:0007669"/>
    <property type="project" value="InterPro"/>
</dbReference>
<evidence type="ECO:0000313" key="2">
    <source>
        <dbReference type="EMBL" id="MTW22884.1"/>
    </source>
</evidence>
<dbReference type="Pfam" id="PF02412">
    <property type="entry name" value="TSP_3"/>
    <property type="match status" value="1"/>
</dbReference>
<gene>
    <name evidence="2" type="ORF">GJ668_17655</name>
</gene>
<dbReference type="AlphaFoldDB" id="A0A6N8EKR6"/>
<dbReference type="EMBL" id="WNKT01000057">
    <property type="protein sequence ID" value="MTW22884.1"/>
    <property type="molecule type" value="Genomic_DNA"/>
</dbReference>
<dbReference type="Pfam" id="PF13620">
    <property type="entry name" value="CarboxypepD_reg"/>
    <property type="match status" value="1"/>
</dbReference>
<dbReference type="SUPFAM" id="SSF103647">
    <property type="entry name" value="TSP type-3 repeat"/>
    <property type="match status" value="1"/>
</dbReference>
<dbReference type="GO" id="GO:0005509">
    <property type="term" value="F:calcium ion binding"/>
    <property type="evidence" value="ECO:0007669"/>
    <property type="project" value="InterPro"/>
</dbReference>
<dbReference type="OrthoDB" id="9792021at2"/>
<accession>A0A6N8EKR6</accession>
<dbReference type="InterPro" id="IPR028974">
    <property type="entry name" value="TSP_type-3_rpt"/>
</dbReference>
<evidence type="ECO:0000256" key="1">
    <source>
        <dbReference type="ARBA" id="ARBA00022729"/>
    </source>
</evidence>
<dbReference type="NCBIfam" id="NF045639">
    <property type="entry name" value="GCX_COOH"/>
    <property type="match status" value="1"/>
</dbReference>
<dbReference type="Gene3D" id="2.60.40.1120">
    <property type="entry name" value="Carboxypeptidase-like, regulatory domain"/>
    <property type="match status" value="1"/>
</dbReference>
<name>A0A6N8EKR6_9GAMM</name>
<evidence type="ECO:0000313" key="3">
    <source>
        <dbReference type="Proteomes" id="UP000434044"/>
    </source>
</evidence>
<dbReference type="InterPro" id="IPR055015">
    <property type="entry name" value="GCX_COOH"/>
</dbReference>
<dbReference type="InterPro" id="IPR003367">
    <property type="entry name" value="Thrombospondin_3-like_rpt"/>
</dbReference>
<dbReference type="Proteomes" id="UP000434044">
    <property type="component" value="Unassembled WGS sequence"/>
</dbReference>
<evidence type="ECO:0008006" key="4">
    <source>
        <dbReference type="Google" id="ProtNLM"/>
    </source>
</evidence>
<comment type="caution">
    <text evidence="2">The sequence shown here is derived from an EMBL/GenBank/DDBJ whole genome shotgun (WGS) entry which is preliminary data.</text>
</comment>
<dbReference type="InterPro" id="IPR008969">
    <property type="entry name" value="CarboxyPept-like_regulatory"/>
</dbReference>
<organism evidence="2 3">
    <name type="scientific">Allochromatium palmeri</name>
    <dbReference type="NCBI Taxonomy" id="231048"/>
    <lineage>
        <taxon>Bacteria</taxon>
        <taxon>Pseudomonadati</taxon>
        <taxon>Pseudomonadota</taxon>
        <taxon>Gammaproteobacteria</taxon>
        <taxon>Chromatiales</taxon>
        <taxon>Chromatiaceae</taxon>
        <taxon>Allochromatium</taxon>
    </lineage>
</organism>
<protein>
    <recommendedName>
        <fullName evidence="4">Carboxypeptidase regulatory-like domain-containing protein</fullName>
    </recommendedName>
</protein>
<keyword evidence="1" id="KW-0732">Signal</keyword>